<gene>
    <name evidence="5" type="ORF">Q5H92_03480</name>
</gene>
<dbReference type="InterPro" id="IPR036390">
    <property type="entry name" value="WH_DNA-bd_sf"/>
</dbReference>
<keyword evidence="2" id="KW-0238">DNA-binding</keyword>
<dbReference type="Pfam" id="PF01047">
    <property type="entry name" value="MarR"/>
    <property type="match status" value="1"/>
</dbReference>
<dbReference type="InterPro" id="IPR000835">
    <property type="entry name" value="HTH_MarR-typ"/>
</dbReference>
<dbReference type="Proteomes" id="UP001167796">
    <property type="component" value="Unassembled WGS sequence"/>
</dbReference>
<dbReference type="PROSITE" id="PS50995">
    <property type="entry name" value="HTH_MARR_2"/>
    <property type="match status" value="1"/>
</dbReference>
<evidence type="ECO:0000313" key="5">
    <source>
        <dbReference type="EMBL" id="MDO7845405.1"/>
    </source>
</evidence>
<reference evidence="5" key="1">
    <citation type="submission" date="2023-07" db="EMBL/GenBank/DDBJ databases">
        <authorList>
            <person name="Kim M.K."/>
        </authorList>
    </citation>
    <scope>NUCLEOTIDE SEQUENCE</scope>
    <source>
        <strain evidence="5">M29</strain>
    </source>
</reference>
<dbReference type="InterPro" id="IPR039422">
    <property type="entry name" value="MarR/SlyA-like"/>
</dbReference>
<protein>
    <submittedName>
        <fullName evidence="5">MarR family transcriptional regulator</fullName>
    </submittedName>
</protein>
<evidence type="ECO:0000259" key="4">
    <source>
        <dbReference type="PROSITE" id="PS50995"/>
    </source>
</evidence>
<dbReference type="RefSeq" id="WP_305010090.1">
    <property type="nucleotide sequence ID" value="NZ_JAUQSX010000001.1"/>
</dbReference>
<accession>A0ABT9A874</accession>
<sequence length="156" mass="17596">MASPPIFAYRQPEENNGYLLWQVSMRWQLLMNQQLRTVGLTLTQFSLLAGLYWLTQQGESVTQQRLADYAHTDKMMTSKVLQTLARKGLVERLENPRDGRARQLLLTSFGEAQLRQAYTIVQRVDDAFFRPIAPDAAPFNGLMQRLAAAPPAGEGG</sequence>
<dbReference type="Gene3D" id="1.10.10.10">
    <property type="entry name" value="Winged helix-like DNA-binding domain superfamily/Winged helix DNA-binding domain"/>
    <property type="match status" value="1"/>
</dbReference>
<dbReference type="InterPro" id="IPR036388">
    <property type="entry name" value="WH-like_DNA-bd_sf"/>
</dbReference>
<keyword evidence="6" id="KW-1185">Reference proteome</keyword>
<proteinExistence type="predicted"/>
<dbReference type="PANTHER" id="PTHR33164">
    <property type="entry name" value="TRANSCRIPTIONAL REGULATOR, MARR FAMILY"/>
    <property type="match status" value="1"/>
</dbReference>
<keyword evidence="1" id="KW-0805">Transcription regulation</keyword>
<evidence type="ECO:0000256" key="1">
    <source>
        <dbReference type="ARBA" id="ARBA00023015"/>
    </source>
</evidence>
<dbReference type="PANTHER" id="PTHR33164:SF64">
    <property type="entry name" value="TRANSCRIPTIONAL REGULATOR SLYA"/>
    <property type="match status" value="1"/>
</dbReference>
<name>A0ABT9A874_9BACT</name>
<evidence type="ECO:0000313" key="6">
    <source>
        <dbReference type="Proteomes" id="UP001167796"/>
    </source>
</evidence>
<comment type="caution">
    <text evidence="5">The sequence shown here is derived from an EMBL/GenBank/DDBJ whole genome shotgun (WGS) entry which is preliminary data.</text>
</comment>
<dbReference type="SUPFAM" id="SSF46785">
    <property type="entry name" value="Winged helix' DNA-binding domain"/>
    <property type="match status" value="1"/>
</dbReference>
<organism evidence="5 6">
    <name type="scientific">Hymenobacter mellowenesis</name>
    <dbReference type="NCBI Taxonomy" id="3063995"/>
    <lineage>
        <taxon>Bacteria</taxon>
        <taxon>Pseudomonadati</taxon>
        <taxon>Bacteroidota</taxon>
        <taxon>Cytophagia</taxon>
        <taxon>Cytophagales</taxon>
        <taxon>Hymenobacteraceae</taxon>
        <taxon>Hymenobacter</taxon>
    </lineage>
</organism>
<dbReference type="SMART" id="SM00347">
    <property type="entry name" value="HTH_MARR"/>
    <property type="match status" value="1"/>
</dbReference>
<evidence type="ECO:0000256" key="3">
    <source>
        <dbReference type="ARBA" id="ARBA00023163"/>
    </source>
</evidence>
<dbReference type="EMBL" id="JAUQSX010000001">
    <property type="protein sequence ID" value="MDO7845405.1"/>
    <property type="molecule type" value="Genomic_DNA"/>
</dbReference>
<evidence type="ECO:0000256" key="2">
    <source>
        <dbReference type="ARBA" id="ARBA00023125"/>
    </source>
</evidence>
<keyword evidence="3" id="KW-0804">Transcription</keyword>
<feature type="domain" description="HTH marR-type" evidence="4">
    <location>
        <begin position="13"/>
        <end position="151"/>
    </location>
</feature>